<dbReference type="SMART" id="SM00419">
    <property type="entry name" value="HTH_CRP"/>
    <property type="match status" value="1"/>
</dbReference>
<dbReference type="Pfam" id="PF00027">
    <property type="entry name" value="cNMP_binding"/>
    <property type="match status" value="1"/>
</dbReference>
<dbReference type="InterPro" id="IPR036388">
    <property type="entry name" value="WH-like_DNA-bd_sf"/>
</dbReference>
<evidence type="ECO:0000256" key="3">
    <source>
        <dbReference type="ARBA" id="ARBA00023163"/>
    </source>
</evidence>
<dbReference type="InterPro" id="IPR050397">
    <property type="entry name" value="Env_Response_Regulators"/>
</dbReference>
<name>A0A9X4MLF8_STRSU</name>
<evidence type="ECO:0000259" key="5">
    <source>
        <dbReference type="PROSITE" id="PS51063"/>
    </source>
</evidence>
<dbReference type="InterPro" id="IPR036390">
    <property type="entry name" value="WH_DNA-bd_sf"/>
</dbReference>
<gene>
    <name evidence="6" type="ORF">NOL15_02730</name>
</gene>
<dbReference type="InterPro" id="IPR012318">
    <property type="entry name" value="HTH_CRP"/>
</dbReference>
<dbReference type="Gene3D" id="2.60.120.10">
    <property type="entry name" value="Jelly Rolls"/>
    <property type="match status" value="1"/>
</dbReference>
<reference evidence="6" key="1">
    <citation type="submission" date="2022-07" db="EMBL/GenBank/DDBJ databases">
        <title>Whole Genome Sequencing of Streptococcus suis.</title>
        <authorList>
            <person name="Dai X."/>
            <person name="Huang J."/>
            <person name="Wang L."/>
        </authorList>
    </citation>
    <scope>NUCLEOTIDE SEQUENCE</scope>
    <source>
        <strain evidence="6">SFB2</strain>
    </source>
</reference>
<dbReference type="InterPro" id="IPR014710">
    <property type="entry name" value="RmlC-like_jellyroll"/>
</dbReference>
<dbReference type="InterPro" id="IPR000595">
    <property type="entry name" value="cNMP-bd_dom"/>
</dbReference>
<dbReference type="SMART" id="SM00100">
    <property type="entry name" value="cNMP"/>
    <property type="match status" value="1"/>
</dbReference>
<dbReference type="AlphaFoldDB" id="A0A9X4MLF8"/>
<evidence type="ECO:0000256" key="2">
    <source>
        <dbReference type="ARBA" id="ARBA00023125"/>
    </source>
</evidence>
<dbReference type="GO" id="GO:0003700">
    <property type="term" value="F:DNA-binding transcription factor activity"/>
    <property type="evidence" value="ECO:0007669"/>
    <property type="project" value="TreeGrafter"/>
</dbReference>
<keyword evidence="1" id="KW-0805">Transcription regulation</keyword>
<dbReference type="PROSITE" id="PS51063">
    <property type="entry name" value="HTH_CRP_2"/>
    <property type="match status" value="1"/>
</dbReference>
<feature type="domain" description="HTH crp-type" evidence="5">
    <location>
        <begin position="179"/>
        <end position="249"/>
    </location>
</feature>
<evidence type="ECO:0000259" key="4">
    <source>
        <dbReference type="PROSITE" id="PS50042"/>
    </source>
</evidence>
<dbReference type="PANTHER" id="PTHR24567:SF28">
    <property type="entry name" value="LISTERIOLYSIN REGULATORY PROTEIN"/>
    <property type="match status" value="1"/>
</dbReference>
<keyword evidence="2" id="KW-0238">DNA-binding</keyword>
<keyword evidence="3" id="KW-0804">Transcription</keyword>
<dbReference type="CDD" id="cd00092">
    <property type="entry name" value="HTH_CRP"/>
    <property type="match status" value="1"/>
</dbReference>
<protein>
    <submittedName>
        <fullName evidence="6">Crp/Fnr family transcriptional regulator</fullName>
    </submittedName>
</protein>
<evidence type="ECO:0000256" key="1">
    <source>
        <dbReference type="ARBA" id="ARBA00023015"/>
    </source>
</evidence>
<dbReference type="CDD" id="cd00038">
    <property type="entry name" value="CAP_ED"/>
    <property type="match status" value="1"/>
</dbReference>
<dbReference type="Pfam" id="PF13545">
    <property type="entry name" value="HTH_Crp_2"/>
    <property type="match status" value="1"/>
</dbReference>
<dbReference type="Proteomes" id="UP001152879">
    <property type="component" value="Unassembled WGS sequence"/>
</dbReference>
<feature type="domain" description="Cyclic nucleotide-binding" evidence="4">
    <location>
        <begin position="45"/>
        <end position="165"/>
    </location>
</feature>
<dbReference type="GO" id="GO:0005829">
    <property type="term" value="C:cytosol"/>
    <property type="evidence" value="ECO:0007669"/>
    <property type="project" value="TreeGrafter"/>
</dbReference>
<dbReference type="SUPFAM" id="SSF46785">
    <property type="entry name" value="Winged helix' DNA-binding domain"/>
    <property type="match status" value="1"/>
</dbReference>
<comment type="caution">
    <text evidence="6">The sequence shown here is derived from an EMBL/GenBank/DDBJ whole genome shotgun (WGS) entry which is preliminary data.</text>
</comment>
<evidence type="ECO:0000313" key="7">
    <source>
        <dbReference type="Proteomes" id="UP001152879"/>
    </source>
</evidence>
<dbReference type="InterPro" id="IPR018490">
    <property type="entry name" value="cNMP-bd_dom_sf"/>
</dbReference>
<dbReference type="SUPFAM" id="SSF51206">
    <property type="entry name" value="cAMP-binding domain-like"/>
    <property type="match status" value="1"/>
</dbReference>
<dbReference type="GO" id="GO:0003677">
    <property type="term" value="F:DNA binding"/>
    <property type="evidence" value="ECO:0007669"/>
    <property type="project" value="UniProtKB-KW"/>
</dbReference>
<dbReference type="Gene3D" id="1.10.10.10">
    <property type="entry name" value="Winged helix-like DNA-binding domain superfamily/Winged helix DNA-binding domain"/>
    <property type="match status" value="1"/>
</dbReference>
<dbReference type="PANTHER" id="PTHR24567">
    <property type="entry name" value="CRP FAMILY TRANSCRIPTIONAL REGULATORY PROTEIN"/>
    <property type="match status" value="1"/>
</dbReference>
<dbReference type="PRINTS" id="PR00034">
    <property type="entry name" value="HTHCRP"/>
</dbReference>
<evidence type="ECO:0000313" key="6">
    <source>
        <dbReference type="EMBL" id="MDG4511785.1"/>
    </source>
</evidence>
<accession>A0A9X4MLF8</accession>
<sequence>MKKKDLMHEIKNQCIEKQGYHDVTHTHHQGHESASHASCITVVPIFNHLEGEQMDEIMKVTKSTSFKKGEVIYREGDISDLLYIVSKGKIRIYRLSESGKEQLVRILNPGDFTGELALFRESIQEAYAEAMSDTDVCMISRNDLQEFLLKYPTISLKILSEFSNRLETSEKQTTRFATEKVDTRLALFLAECMESGDVPMEIELPMSKKDLASYLGTTPETISRKLADLENEGCIKQKSGRKIEILDLDGLLLV</sequence>
<organism evidence="6 7">
    <name type="scientific">Streptococcus suis</name>
    <dbReference type="NCBI Taxonomy" id="1307"/>
    <lineage>
        <taxon>Bacteria</taxon>
        <taxon>Bacillati</taxon>
        <taxon>Bacillota</taxon>
        <taxon>Bacilli</taxon>
        <taxon>Lactobacillales</taxon>
        <taxon>Streptococcaceae</taxon>
        <taxon>Streptococcus</taxon>
    </lineage>
</organism>
<proteinExistence type="predicted"/>
<dbReference type="PROSITE" id="PS50042">
    <property type="entry name" value="CNMP_BINDING_3"/>
    <property type="match status" value="1"/>
</dbReference>
<dbReference type="EMBL" id="JANFML010000005">
    <property type="protein sequence ID" value="MDG4511785.1"/>
    <property type="molecule type" value="Genomic_DNA"/>
</dbReference>